<evidence type="ECO:0000313" key="2">
    <source>
        <dbReference type="Proteomes" id="UP001060085"/>
    </source>
</evidence>
<proteinExistence type="predicted"/>
<keyword evidence="2" id="KW-1185">Reference proteome</keyword>
<dbReference type="EMBL" id="CM044702">
    <property type="protein sequence ID" value="KAI5675992.1"/>
    <property type="molecule type" value="Genomic_DNA"/>
</dbReference>
<organism evidence="1 2">
    <name type="scientific">Catharanthus roseus</name>
    <name type="common">Madagascar periwinkle</name>
    <name type="synonym">Vinca rosea</name>
    <dbReference type="NCBI Taxonomy" id="4058"/>
    <lineage>
        <taxon>Eukaryota</taxon>
        <taxon>Viridiplantae</taxon>
        <taxon>Streptophyta</taxon>
        <taxon>Embryophyta</taxon>
        <taxon>Tracheophyta</taxon>
        <taxon>Spermatophyta</taxon>
        <taxon>Magnoliopsida</taxon>
        <taxon>eudicotyledons</taxon>
        <taxon>Gunneridae</taxon>
        <taxon>Pentapetalae</taxon>
        <taxon>asterids</taxon>
        <taxon>lamiids</taxon>
        <taxon>Gentianales</taxon>
        <taxon>Apocynaceae</taxon>
        <taxon>Rauvolfioideae</taxon>
        <taxon>Vinceae</taxon>
        <taxon>Catharanthinae</taxon>
        <taxon>Catharanthus</taxon>
    </lineage>
</organism>
<reference evidence="2" key="1">
    <citation type="journal article" date="2023" name="Nat. Plants">
        <title>Single-cell RNA sequencing provides a high-resolution roadmap for understanding the multicellular compartmentation of specialized metabolism.</title>
        <authorList>
            <person name="Sun S."/>
            <person name="Shen X."/>
            <person name="Li Y."/>
            <person name="Li Y."/>
            <person name="Wang S."/>
            <person name="Li R."/>
            <person name="Zhang H."/>
            <person name="Shen G."/>
            <person name="Guo B."/>
            <person name="Wei J."/>
            <person name="Xu J."/>
            <person name="St-Pierre B."/>
            <person name="Chen S."/>
            <person name="Sun C."/>
        </authorList>
    </citation>
    <scope>NUCLEOTIDE SEQUENCE [LARGE SCALE GENOMIC DNA]</scope>
</reference>
<comment type="caution">
    <text evidence="1">The sequence shown here is derived from an EMBL/GenBank/DDBJ whole genome shotgun (WGS) entry which is preliminary data.</text>
</comment>
<evidence type="ECO:0000313" key="1">
    <source>
        <dbReference type="EMBL" id="KAI5675992.1"/>
    </source>
</evidence>
<dbReference type="Proteomes" id="UP001060085">
    <property type="component" value="Linkage Group LG02"/>
</dbReference>
<protein>
    <submittedName>
        <fullName evidence="1">Uncharacterized protein</fullName>
    </submittedName>
</protein>
<gene>
    <name evidence="1" type="ORF">M9H77_06942</name>
</gene>
<accession>A0ACC0BTS4</accession>
<name>A0ACC0BTS4_CATRO</name>
<sequence>MWTFSNFRFLLIRNRTKKSNLSQVSFMIYCYCFDAFKPSTSRPLDVIYEYEIVYQKIGDVDPNTFEEFLELEEYRSRTADRRPYVTLACEREGAVKKTPKPVVDDEDEEVPIKRFSFPNFFYLHFIISLLLCIFPPIKCQNLTIATMSNCKLTCKSNCQQVPSPYYNPHRSISRERSKRIAGNSVPNVFILLDHEKSFSSKKTSKKMEFLSSNKQRCRWLIYPRMSKKVSSPSLHICLEATRKQNMAFA</sequence>